<comment type="caution">
    <text evidence="1">The sequence shown here is derived from an EMBL/GenBank/DDBJ whole genome shotgun (WGS) entry which is preliminary data.</text>
</comment>
<evidence type="ECO:0000313" key="1">
    <source>
        <dbReference type="EMBL" id="MBK1867886.1"/>
    </source>
</evidence>
<keyword evidence="1" id="KW-0547">Nucleotide-binding</keyword>
<reference evidence="1" key="1">
    <citation type="submission" date="2021-01" db="EMBL/GenBank/DDBJ databases">
        <authorList>
            <person name="Sun Q."/>
        </authorList>
    </citation>
    <scope>NUCLEOTIDE SEQUENCE</scope>
    <source>
        <strain evidence="1">YIM B02566</strain>
    </source>
</reference>
<keyword evidence="1" id="KW-0067">ATP-binding</keyword>
<accession>A0ACC5R5G5</accession>
<dbReference type="Proteomes" id="UP000616151">
    <property type="component" value="Unassembled WGS sequence"/>
</dbReference>
<evidence type="ECO:0000313" key="2">
    <source>
        <dbReference type="Proteomes" id="UP000616151"/>
    </source>
</evidence>
<gene>
    <name evidence="1" type="ORF">JHL16_16130</name>
</gene>
<name>A0ACC5R5G5_9HYPH</name>
<keyword evidence="2" id="KW-1185">Reference proteome</keyword>
<protein>
    <submittedName>
        <fullName evidence="1">ABC transporter ATP-binding protein</fullName>
    </submittedName>
</protein>
<proteinExistence type="predicted"/>
<dbReference type="EMBL" id="JAENHL010000007">
    <property type="protein sequence ID" value="MBK1867886.1"/>
    <property type="molecule type" value="Genomic_DNA"/>
</dbReference>
<organism evidence="1 2">
    <name type="scientific">Taklimakanibacter albus</name>
    <dbReference type="NCBI Taxonomy" id="2800327"/>
    <lineage>
        <taxon>Bacteria</taxon>
        <taxon>Pseudomonadati</taxon>
        <taxon>Pseudomonadota</taxon>
        <taxon>Alphaproteobacteria</taxon>
        <taxon>Hyphomicrobiales</taxon>
        <taxon>Aestuariivirgaceae</taxon>
        <taxon>Taklimakanibacter</taxon>
    </lineage>
</organism>
<sequence length="282" mass="30487">MALISMQDVSFTYAYSEAPALSNVSLTLEEGLLYGVIGVNASGKTTLCSLMRGLIPLFHPGTLTGKVEIRGRNLLEWDPAELSRAIGCVFENPFTQISGIKDTVFEEIAFGLENIGVPRDEMIERVLEVVERLGLEALIKKNPNELSGGQRQKVAFAAIVAMDADFIVIDEPTSQLDPEASDAVFEIIGDLRKRGKSIVLVEHKIDLMAQHADRIIVMKDGRVIGEGPTAEIVTSALMDEADVPRPEVTELALALQGAGKAFPSLPITRAEAFAALSSRLGR</sequence>